<evidence type="ECO:0000256" key="1">
    <source>
        <dbReference type="ARBA" id="ARBA00004651"/>
    </source>
</evidence>
<feature type="transmembrane region" description="Helical" evidence="7">
    <location>
        <begin position="52"/>
        <end position="73"/>
    </location>
</feature>
<evidence type="ECO:0000256" key="4">
    <source>
        <dbReference type="ARBA" id="ARBA00022692"/>
    </source>
</evidence>
<dbReference type="InterPro" id="IPR032808">
    <property type="entry name" value="DoxX"/>
</dbReference>
<comment type="caution">
    <text evidence="8">The sequence shown here is derived from an EMBL/GenBank/DDBJ whole genome shotgun (WGS) entry which is preliminary data.</text>
</comment>
<dbReference type="PANTHER" id="PTHR33452:SF1">
    <property type="entry name" value="INNER MEMBRANE PROTEIN YPHA-RELATED"/>
    <property type="match status" value="1"/>
</dbReference>
<gene>
    <name evidence="8" type="ORF">FHS22_001044</name>
</gene>
<feature type="transmembrane region" description="Helical" evidence="7">
    <location>
        <begin position="110"/>
        <end position="131"/>
    </location>
</feature>
<dbReference type="GO" id="GO:0005886">
    <property type="term" value="C:plasma membrane"/>
    <property type="evidence" value="ECO:0007669"/>
    <property type="project" value="UniProtKB-SubCell"/>
</dbReference>
<dbReference type="Pfam" id="PF07681">
    <property type="entry name" value="DoxX"/>
    <property type="match status" value="1"/>
</dbReference>
<comment type="similarity">
    <text evidence="2">Belongs to the DoxX family.</text>
</comment>
<reference evidence="8 9" key="1">
    <citation type="submission" date="2020-08" db="EMBL/GenBank/DDBJ databases">
        <title>Genomic Encyclopedia of Type Strains, Phase III (KMG-III): the genomes of soil and plant-associated and newly described type strains.</title>
        <authorList>
            <person name="Whitman W."/>
        </authorList>
    </citation>
    <scope>NUCLEOTIDE SEQUENCE [LARGE SCALE GENOMIC DNA]</scope>
    <source>
        <strain evidence="8 9">CECT 3303</strain>
    </source>
</reference>
<feature type="transmembrane region" description="Helical" evidence="7">
    <location>
        <begin position="12"/>
        <end position="32"/>
    </location>
</feature>
<keyword evidence="6 7" id="KW-0472">Membrane</keyword>
<evidence type="ECO:0000313" key="9">
    <source>
        <dbReference type="Proteomes" id="UP000562352"/>
    </source>
</evidence>
<name>A0A841D0H0_PLAVE</name>
<keyword evidence="5 7" id="KW-1133">Transmembrane helix</keyword>
<keyword evidence="3" id="KW-1003">Cell membrane</keyword>
<evidence type="ECO:0000313" key="8">
    <source>
        <dbReference type="EMBL" id="MBB5961787.1"/>
    </source>
</evidence>
<dbReference type="RefSeq" id="WP_184938898.1">
    <property type="nucleotide sequence ID" value="NZ_BAAAWZ010000001.1"/>
</dbReference>
<feature type="transmembrane region" description="Helical" evidence="7">
    <location>
        <begin position="80"/>
        <end position="98"/>
    </location>
</feature>
<evidence type="ECO:0000256" key="7">
    <source>
        <dbReference type="SAM" id="Phobius"/>
    </source>
</evidence>
<accession>A0A841D0H0</accession>
<evidence type="ECO:0000256" key="6">
    <source>
        <dbReference type="ARBA" id="ARBA00023136"/>
    </source>
</evidence>
<dbReference type="PANTHER" id="PTHR33452">
    <property type="entry name" value="OXIDOREDUCTASE CATD-RELATED"/>
    <property type="match status" value="1"/>
</dbReference>
<dbReference type="InterPro" id="IPR051907">
    <property type="entry name" value="DoxX-like_oxidoreductase"/>
</dbReference>
<keyword evidence="4 7" id="KW-0812">Transmembrane</keyword>
<protein>
    <submittedName>
        <fullName evidence="8">Putative oxidoreductase</fullName>
    </submittedName>
</protein>
<evidence type="ECO:0000256" key="5">
    <source>
        <dbReference type="ARBA" id="ARBA00022989"/>
    </source>
</evidence>
<comment type="subcellular location">
    <subcellularLocation>
        <location evidence="1">Cell membrane</location>
        <topology evidence="1">Multi-pass membrane protein</topology>
    </subcellularLocation>
</comment>
<evidence type="ECO:0000256" key="2">
    <source>
        <dbReference type="ARBA" id="ARBA00006679"/>
    </source>
</evidence>
<organism evidence="8 9">
    <name type="scientific">Planomonospora venezuelensis</name>
    <dbReference type="NCBI Taxonomy" id="1999"/>
    <lineage>
        <taxon>Bacteria</taxon>
        <taxon>Bacillati</taxon>
        <taxon>Actinomycetota</taxon>
        <taxon>Actinomycetes</taxon>
        <taxon>Streptosporangiales</taxon>
        <taxon>Streptosporangiaceae</taxon>
        <taxon>Planomonospora</taxon>
    </lineage>
</organism>
<dbReference type="EMBL" id="JACHJJ010000002">
    <property type="protein sequence ID" value="MBB5961787.1"/>
    <property type="molecule type" value="Genomic_DNA"/>
</dbReference>
<dbReference type="AlphaFoldDB" id="A0A841D0H0"/>
<keyword evidence="9" id="KW-1185">Reference proteome</keyword>
<proteinExistence type="inferred from homology"/>
<evidence type="ECO:0000256" key="3">
    <source>
        <dbReference type="ARBA" id="ARBA00022475"/>
    </source>
</evidence>
<dbReference type="Proteomes" id="UP000562352">
    <property type="component" value="Unassembled WGS sequence"/>
</dbReference>
<sequence>MFDQARLEQARSVSTLLGRVAIGAIFLVHGLTKFTGGLSGTTAFFEQIGVPLAGVAAPAVAVLEVVGGIALILGAALPVFGVLLALDMLGAIVFVHGANGFGADKGGYEFVLALAAASLMIAFSGGGALAADGLLRRRSGRSGATVA</sequence>